<dbReference type="GO" id="GO:0005524">
    <property type="term" value="F:ATP binding"/>
    <property type="evidence" value="ECO:0007669"/>
    <property type="project" value="UniProtKB-KW"/>
</dbReference>
<keyword evidence="3" id="KW-0812">Transmembrane</keyword>
<evidence type="ECO:0000256" key="5">
    <source>
        <dbReference type="ARBA" id="ARBA00022840"/>
    </source>
</evidence>
<keyword evidence="7" id="KW-0472">Membrane</keyword>
<dbReference type="InterPro" id="IPR024829">
    <property type="entry name" value="IEX-1"/>
</dbReference>
<evidence type="ECO:0008006" key="10">
    <source>
        <dbReference type="Google" id="ProtNLM"/>
    </source>
</evidence>
<dbReference type="PANTHER" id="PTHR10760">
    <property type="entry name" value="TORSIN"/>
    <property type="match status" value="1"/>
</dbReference>
<dbReference type="GO" id="GO:0016020">
    <property type="term" value="C:membrane"/>
    <property type="evidence" value="ECO:0007669"/>
    <property type="project" value="UniProtKB-SubCell"/>
</dbReference>
<dbReference type="STRING" id="137246.A0A401TH05"/>
<proteinExistence type="inferred from homology"/>
<dbReference type="GO" id="GO:0043066">
    <property type="term" value="P:negative regulation of apoptotic process"/>
    <property type="evidence" value="ECO:0007669"/>
    <property type="project" value="InterPro"/>
</dbReference>
<dbReference type="InterPro" id="IPR027417">
    <property type="entry name" value="P-loop_NTPase"/>
</dbReference>
<keyword evidence="9" id="KW-1185">Reference proteome</keyword>
<dbReference type="GO" id="GO:0016887">
    <property type="term" value="F:ATP hydrolysis activity"/>
    <property type="evidence" value="ECO:0007669"/>
    <property type="project" value="InterPro"/>
</dbReference>
<keyword evidence="4" id="KW-0547">Nucleotide-binding</keyword>
<evidence type="ECO:0000256" key="1">
    <source>
        <dbReference type="ARBA" id="ARBA00004167"/>
    </source>
</evidence>
<evidence type="ECO:0000313" key="8">
    <source>
        <dbReference type="EMBL" id="GCC41931.1"/>
    </source>
</evidence>
<dbReference type="PRINTS" id="PR02100">
    <property type="entry name" value="GENEIEX1"/>
</dbReference>
<dbReference type="GO" id="GO:0005788">
    <property type="term" value="C:endoplasmic reticulum lumen"/>
    <property type="evidence" value="ECO:0007669"/>
    <property type="project" value="TreeGrafter"/>
</dbReference>
<gene>
    <name evidence="8" type="ORF">chiPu_0025695</name>
</gene>
<evidence type="ECO:0000256" key="3">
    <source>
        <dbReference type="ARBA" id="ARBA00022692"/>
    </source>
</evidence>
<accession>A0A401TH05</accession>
<comment type="subcellular location">
    <subcellularLocation>
        <location evidence="1">Membrane</location>
        <topology evidence="1">Single-pass membrane protein</topology>
    </subcellularLocation>
</comment>
<comment type="similarity">
    <text evidence="2">Belongs to the ClpA/ClpB family. Torsin subfamily.</text>
</comment>
<dbReference type="PANTHER" id="PTHR10760:SF1">
    <property type="entry name" value="TORSIN-4A"/>
    <property type="match status" value="1"/>
</dbReference>
<dbReference type="AlphaFoldDB" id="A0A401TH05"/>
<dbReference type="SUPFAM" id="SSF52540">
    <property type="entry name" value="P-loop containing nucleoside triphosphate hydrolases"/>
    <property type="match status" value="1"/>
</dbReference>
<protein>
    <recommendedName>
        <fullName evidence="10">AAA+ ATPase domain-containing protein</fullName>
    </recommendedName>
</protein>
<evidence type="ECO:0000256" key="6">
    <source>
        <dbReference type="ARBA" id="ARBA00022989"/>
    </source>
</evidence>
<evidence type="ECO:0000256" key="7">
    <source>
        <dbReference type="ARBA" id="ARBA00023136"/>
    </source>
</evidence>
<dbReference type="Pfam" id="PF06309">
    <property type="entry name" value="Torsin"/>
    <property type="match status" value="1"/>
</dbReference>
<name>A0A401TH05_CHIPU</name>
<comment type="caution">
    <text evidence="8">The sequence shown here is derived from an EMBL/GenBank/DDBJ whole genome shotgun (WGS) entry which is preliminary data.</text>
</comment>
<dbReference type="EMBL" id="BEZZ01063496">
    <property type="protein sequence ID" value="GCC41931.1"/>
    <property type="molecule type" value="Genomic_DNA"/>
</dbReference>
<evidence type="ECO:0000256" key="2">
    <source>
        <dbReference type="ARBA" id="ARBA00006235"/>
    </source>
</evidence>
<keyword evidence="6" id="KW-1133">Transmembrane helix</keyword>
<reference evidence="8 9" key="1">
    <citation type="journal article" date="2018" name="Nat. Ecol. Evol.">
        <title>Shark genomes provide insights into elasmobranch evolution and the origin of vertebrates.</title>
        <authorList>
            <person name="Hara Y"/>
            <person name="Yamaguchi K"/>
            <person name="Onimaru K"/>
            <person name="Kadota M"/>
            <person name="Koyanagi M"/>
            <person name="Keeley SD"/>
            <person name="Tatsumi K"/>
            <person name="Tanaka K"/>
            <person name="Motone F"/>
            <person name="Kageyama Y"/>
            <person name="Nozu R"/>
            <person name="Adachi N"/>
            <person name="Nishimura O"/>
            <person name="Nakagawa R"/>
            <person name="Tanegashima C"/>
            <person name="Kiyatake I"/>
            <person name="Matsumoto R"/>
            <person name="Murakumo K"/>
            <person name="Nishida K"/>
            <person name="Terakita A"/>
            <person name="Kuratani S"/>
            <person name="Sato K"/>
            <person name="Hyodo S Kuraku.S."/>
        </authorList>
    </citation>
    <scope>NUCLEOTIDE SEQUENCE [LARGE SCALE GENOMIC DNA]</scope>
</reference>
<sequence length="418" mass="47087">MAMEVTRPKMDAAPKALQGVKQRISTVTSPLRAAYRIRHKYLVMKRRRVAAERSEASGLEGRYLPAKGPELLERAFKHRAKPAEHFTFEKVPVKTAKRRRSSRRRKVLYPSDTRRYLPEEKKSKAKNCLFLLSLIVFFQIYNAIENLDDNVLKYDLAGLEKTLKREVFGQSVAIDSLLDLLGDYLATHIHDKPLLLSLNGPSGVGKSLTGRLLGKHFRAVLGDELVLQYFVLHHCPGQDNGTACLQELAGGIASVVRQAEEEEKIPLLIFDEVEYMQPALLDFLRGYLQPGQPNEFLNAVYVLISSYGQGEITKFVLQNASSGLARGPPGAEELLLIVQSSLSQFHPLWDHAEIVPFTLLERSHIEGCFLEAMMREGHYPEPAQLSDLSRELNYYTAGGYQYSVHGCKYVGPRVSLLH</sequence>
<dbReference type="OMA" id="EFAITGC"/>
<dbReference type="GO" id="GO:0005635">
    <property type="term" value="C:nuclear envelope"/>
    <property type="evidence" value="ECO:0007669"/>
    <property type="project" value="TreeGrafter"/>
</dbReference>
<dbReference type="InterPro" id="IPR010448">
    <property type="entry name" value="Torsin"/>
</dbReference>
<evidence type="ECO:0000256" key="4">
    <source>
        <dbReference type="ARBA" id="ARBA00022741"/>
    </source>
</evidence>
<dbReference type="Proteomes" id="UP000287033">
    <property type="component" value="Unassembled WGS sequence"/>
</dbReference>
<organism evidence="8 9">
    <name type="scientific">Chiloscyllium punctatum</name>
    <name type="common">Brownbanded bambooshark</name>
    <name type="synonym">Hemiscyllium punctatum</name>
    <dbReference type="NCBI Taxonomy" id="137246"/>
    <lineage>
        <taxon>Eukaryota</taxon>
        <taxon>Metazoa</taxon>
        <taxon>Chordata</taxon>
        <taxon>Craniata</taxon>
        <taxon>Vertebrata</taxon>
        <taxon>Chondrichthyes</taxon>
        <taxon>Elasmobranchii</taxon>
        <taxon>Galeomorphii</taxon>
        <taxon>Galeoidea</taxon>
        <taxon>Orectolobiformes</taxon>
        <taxon>Hemiscylliidae</taxon>
        <taxon>Chiloscyllium</taxon>
    </lineage>
</organism>
<evidence type="ECO:0000313" key="9">
    <source>
        <dbReference type="Proteomes" id="UP000287033"/>
    </source>
</evidence>
<keyword evidence="5" id="KW-0067">ATP-binding</keyword>
<dbReference type="Gene3D" id="3.40.50.300">
    <property type="entry name" value="P-loop containing nucleotide triphosphate hydrolases"/>
    <property type="match status" value="1"/>
</dbReference>
<dbReference type="OrthoDB" id="9443236at2759"/>